<dbReference type="OrthoDB" id="8437243at2"/>
<dbReference type="EMBL" id="CP022604">
    <property type="protein sequence ID" value="ASV86817.1"/>
    <property type="molecule type" value="Genomic_DNA"/>
</dbReference>
<dbReference type="KEGG" id="och:CES85_0617"/>
<dbReference type="Pfam" id="PF10098">
    <property type="entry name" value="DUF2336"/>
    <property type="match status" value="1"/>
</dbReference>
<dbReference type="AlphaFoldDB" id="A0A248UJ00"/>
<protein>
    <recommendedName>
        <fullName evidence="3">DUF2336 domain-containing protein</fullName>
    </recommendedName>
</protein>
<dbReference type="Proteomes" id="UP000215256">
    <property type="component" value="Chromosome 1"/>
</dbReference>
<dbReference type="InterPro" id="IPR019285">
    <property type="entry name" value="DUF2336"/>
</dbReference>
<reference evidence="1 2" key="1">
    <citation type="submission" date="2017-07" db="EMBL/GenBank/DDBJ databases">
        <title>Phylogenetic study on the rhizospheric bacterium Ochrobactrum sp. A44.</title>
        <authorList>
            <person name="Krzyzanowska D.M."/>
            <person name="Ossowicki A."/>
            <person name="Rajewska M."/>
            <person name="Maciag T."/>
            <person name="Kaczynski Z."/>
            <person name="Czerwicka M."/>
            <person name="Jafra S."/>
        </authorList>
    </citation>
    <scope>NUCLEOTIDE SEQUENCE [LARGE SCALE GENOMIC DNA]</scope>
    <source>
        <strain evidence="1 2">A44</strain>
    </source>
</reference>
<accession>A0A248UJ00</accession>
<dbReference type="RefSeq" id="WP_095446257.1">
    <property type="nucleotide sequence ID" value="NZ_CP022604.1"/>
</dbReference>
<proteinExistence type="predicted"/>
<evidence type="ECO:0000313" key="1">
    <source>
        <dbReference type="EMBL" id="ASV86817.1"/>
    </source>
</evidence>
<gene>
    <name evidence="1" type="ORF">CES85_0617</name>
</gene>
<sequence>MTNDQFRVLEEISGNRNQSKSRADGSKVDDLLVAAIAAFASITRPGRQEAHQLEDLTFPLLERATMRGKRQAAHALAHIEDAPRRLVLSLANEPVEISAPILLRSLVLRSEDLVEIIGKNGLAHARAIARRQSDDPILKGVLRSFADPAIDRLLALQENLAGLETDRPSTSVGLSINEKANDGSSQQPSFFGTSALSGPEHLIDTALLIDDQIFRTALADSLDVSFERADRIIGQWPESHLPIALRALGLSAAECFMTMSAILGPVAADRHSLREFIQIYRSIDREKAMMLVRRWKADDMSKLLRSKLREMATAADESPATIRTSL</sequence>
<evidence type="ECO:0000313" key="2">
    <source>
        <dbReference type="Proteomes" id="UP000215256"/>
    </source>
</evidence>
<organism evidence="1 2">
    <name type="scientific">Ochrobactrum quorumnocens</name>
    <dbReference type="NCBI Taxonomy" id="271865"/>
    <lineage>
        <taxon>Bacteria</taxon>
        <taxon>Pseudomonadati</taxon>
        <taxon>Pseudomonadota</taxon>
        <taxon>Alphaproteobacteria</taxon>
        <taxon>Hyphomicrobiales</taxon>
        <taxon>Brucellaceae</taxon>
        <taxon>Brucella/Ochrobactrum group</taxon>
        <taxon>Ochrobactrum</taxon>
    </lineage>
</organism>
<evidence type="ECO:0008006" key="3">
    <source>
        <dbReference type="Google" id="ProtNLM"/>
    </source>
</evidence>
<name>A0A248UJ00_9HYPH</name>